<keyword evidence="6" id="KW-0238">DNA-binding</keyword>
<feature type="repeat" description="PPR" evidence="9">
    <location>
        <begin position="422"/>
        <end position="456"/>
    </location>
</feature>
<dbReference type="Gene3D" id="1.25.40.10">
    <property type="entry name" value="Tetratricopeptide repeat domain"/>
    <property type="match status" value="3"/>
</dbReference>
<dbReference type="Pfam" id="PF00447">
    <property type="entry name" value="HSF_DNA-bind"/>
    <property type="match status" value="1"/>
</dbReference>
<dbReference type="InterPro" id="IPR000232">
    <property type="entry name" value="HSF_DNA-bd"/>
</dbReference>
<proteinExistence type="inferred from homology"/>
<evidence type="ECO:0000256" key="8">
    <source>
        <dbReference type="ARBA" id="ARBA00023242"/>
    </source>
</evidence>
<keyword evidence="4" id="KW-0677">Repeat</keyword>
<feature type="coiled-coil region" evidence="11">
    <location>
        <begin position="139"/>
        <end position="173"/>
    </location>
</feature>
<dbReference type="EMBL" id="AP019300">
    <property type="protein sequence ID" value="BBH00877.1"/>
    <property type="molecule type" value="Genomic_DNA"/>
</dbReference>
<comment type="similarity">
    <text evidence="10">Belongs to the HSF family.</text>
</comment>
<gene>
    <name evidence="13" type="ORF">Prudu_010984</name>
</gene>
<dbReference type="GO" id="GO:0043565">
    <property type="term" value="F:sequence-specific DNA binding"/>
    <property type="evidence" value="ECO:0007669"/>
    <property type="project" value="InterPro"/>
</dbReference>
<dbReference type="AlphaFoldDB" id="A0A4Y1RA98"/>
<dbReference type="PANTHER" id="PTHR45717">
    <property type="entry name" value="OS12G0527900 PROTEIN"/>
    <property type="match status" value="1"/>
</dbReference>
<protein>
    <submittedName>
        <fullName evidence="13">Tetratricopeptide repeat-like superfamily protein</fullName>
    </submittedName>
</protein>
<dbReference type="InterPro" id="IPR036388">
    <property type="entry name" value="WH-like_DNA-bd_sf"/>
</dbReference>
<dbReference type="GO" id="GO:0005739">
    <property type="term" value="C:mitochondrion"/>
    <property type="evidence" value="ECO:0007669"/>
    <property type="project" value="UniProtKB-SubCell"/>
</dbReference>
<dbReference type="GO" id="GO:0003700">
    <property type="term" value="F:DNA-binding transcription factor activity"/>
    <property type="evidence" value="ECO:0007669"/>
    <property type="project" value="InterPro"/>
</dbReference>
<keyword evidence="7" id="KW-0496">Mitochondrion</keyword>
<evidence type="ECO:0000256" key="5">
    <source>
        <dbReference type="ARBA" id="ARBA00022946"/>
    </source>
</evidence>
<evidence type="ECO:0000256" key="1">
    <source>
        <dbReference type="ARBA" id="ARBA00004123"/>
    </source>
</evidence>
<dbReference type="SUPFAM" id="SSF48452">
    <property type="entry name" value="TPR-like"/>
    <property type="match status" value="1"/>
</dbReference>
<dbReference type="NCBIfam" id="TIGR00756">
    <property type="entry name" value="PPR"/>
    <property type="match status" value="2"/>
</dbReference>
<evidence type="ECO:0000313" key="13">
    <source>
        <dbReference type="EMBL" id="BBH00877.1"/>
    </source>
</evidence>
<keyword evidence="8" id="KW-0539">Nucleus</keyword>
<dbReference type="SUPFAM" id="SSF46785">
    <property type="entry name" value="Winged helix' DNA-binding domain"/>
    <property type="match status" value="1"/>
</dbReference>
<dbReference type="SMART" id="SM00415">
    <property type="entry name" value="HSF"/>
    <property type="match status" value="1"/>
</dbReference>
<dbReference type="GO" id="GO:0003729">
    <property type="term" value="F:mRNA binding"/>
    <property type="evidence" value="ECO:0007669"/>
    <property type="project" value="UniProtKB-ARBA"/>
</dbReference>
<dbReference type="Pfam" id="PF01535">
    <property type="entry name" value="PPR"/>
    <property type="match status" value="1"/>
</dbReference>
<evidence type="ECO:0000256" key="11">
    <source>
        <dbReference type="SAM" id="Coils"/>
    </source>
</evidence>
<evidence type="ECO:0000256" key="4">
    <source>
        <dbReference type="ARBA" id="ARBA00022737"/>
    </source>
</evidence>
<feature type="repeat" description="PPR" evidence="9">
    <location>
        <begin position="457"/>
        <end position="491"/>
    </location>
</feature>
<dbReference type="PROSITE" id="PS51375">
    <property type="entry name" value="PPR"/>
    <property type="match status" value="2"/>
</dbReference>
<accession>A0A4Y1RA98</accession>
<keyword evidence="11" id="KW-0175">Coiled coil</keyword>
<dbReference type="InterPro" id="IPR002885">
    <property type="entry name" value="PPR_rpt"/>
</dbReference>
<feature type="domain" description="HSF-type DNA-binding" evidence="12">
    <location>
        <begin position="15"/>
        <end position="114"/>
    </location>
</feature>
<evidence type="ECO:0000256" key="10">
    <source>
        <dbReference type="RuleBase" id="RU004020"/>
    </source>
</evidence>
<reference evidence="13" key="1">
    <citation type="journal article" date="2019" name="Science">
        <title>Mutation of a bHLH transcription factor allowed almond domestication.</title>
        <authorList>
            <person name="Sanchez-Perez R."/>
            <person name="Pavan S."/>
            <person name="Mazzeo R."/>
            <person name="Moldovan C."/>
            <person name="Aiese Cigliano R."/>
            <person name="Del Cueto J."/>
            <person name="Ricciardi F."/>
            <person name="Lotti C."/>
            <person name="Ricciardi L."/>
            <person name="Dicenta F."/>
            <person name="Lopez-Marques R.L."/>
            <person name="Lindberg Moller B."/>
        </authorList>
    </citation>
    <scope>NUCLEOTIDE SEQUENCE</scope>
</reference>
<dbReference type="PANTHER" id="PTHR45717:SF20">
    <property type="entry name" value="OS07G0598500 PROTEIN"/>
    <property type="match status" value="1"/>
</dbReference>
<name>A0A4Y1RA98_PRUDU</name>
<evidence type="ECO:0000256" key="2">
    <source>
        <dbReference type="ARBA" id="ARBA00004173"/>
    </source>
</evidence>
<dbReference type="FunFam" id="1.10.10.10:FF:000660">
    <property type="entry name" value="Heat stress transcription factor A-6b"/>
    <property type="match status" value="1"/>
</dbReference>
<evidence type="ECO:0000259" key="12">
    <source>
        <dbReference type="SMART" id="SM00415"/>
    </source>
</evidence>
<evidence type="ECO:0000256" key="6">
    <source>
        <dbReference type="ARBA" id="ARBA00023125"/>
    </source>
</evidence>
<evidence type="ECO:0000256" key="9">
    <source>
        <dbReference type="PROSITE-ProRule" id="PRU00708"/>
    </source>
</evidence>
<organism evidence="13">
    <name type="scientific">Prunus dulcis</name>
    <name type="common">Almond</name>
    <name type="synonym">Amygdalus dulcis</name>
    <dbReference type="NCBI Taxonomy" id="3755"/>
    <lineage>
        <taxon>Eukaryota</taxon>
        <taxon>Viridiplantae</taxon>
        <taxon>Streptophyta</taxon>
        <taxon>Embryophyta</taxon>
        <taxon>Tracheophyta</taxon>
        <taxon>Spermatophyta</taxon>
        <taxon>Magnoliopsida</taxon>
        <taxon>eudicotyledons</taxon>
        <taxon>Gunneridae</taxon>
        <taxon>Pentapetalae</taxon>
        <taxon>rosids</taxon>
        <taxon>fabids</taxon>
        <taxon>Rosales</taxon>
        <taxon>Rosaceae</taxon>
        <taxon>Amygdaloideae</taxon>
        <taxon>Amygdaleae</taxon>
        <taxon>Prunus</taxon>
    </lineage>
</organism>
<keyword evidence="5" id="KW-0809">Transit peptide</keyword>
<dbReference type="Gene3D" id="1.10.10.10">
    <property type="entry name" value="Winged helix-like DNA-binding domain superfamily/Winged helix DNA-binding domain"/>
    <property type="match status" value="1"/>
</dbReference>
<dbReference type="InterPro" id="IPR036390">
    <property type="entry name" value="WH_DNA-bd_sf"/>
</dbReference>
<dbReference type="FunFam" id="1.25.40.10:FF:000385">
    <property type="entry name" value="Pentatricopeptide repeat-containing protein mitochondrial"/>
    <property type="match status" value="1"/>
</dbReference>
<dbReference type="Pfam" id="PF13041">
    <property type="entry name" value="PPR_2"/>
    <property type="match status" value="1"/>
</dbReference>
<sequence length="787" mass="89383">MAATTSSGQPPRTRSPAPFLSKTYDLLEEGAAEEGDSGKKIVSWNAEGSGFVVWSPAEFSELLLPKYFKHNNFSSFIRQLNTYGFKKTSPRQWEFKHEKFQKGCRHMLVEITRKKCEPSAFPVYLKASEESGSSNTAVAAAEENNCLLLMEENKNLRKQKLELQMQISQFKALEMKLLDCLAQNVEDHQKNKCLYQGPGIQAYLIIDAAAACPELYRNFEIKGFHPRWMDEKQMEILDKPRQLDVRDRSINNALGWLSVSHIPPQNSSLSPSPSVSSLILLLSQLSAPNSKPQLMNPKLFAKTLIRSAMTSRSYYTSRTKKPTLYTKISPLGNPSLNVVPELDDWVYKGHKVRVAELQRIIHDLRKRKRFSQALQISEWMKQKGICIFSPVEHAVQLDLIGKVRGHVSAEEYFNNLREEDKNLKTYGALLNCYVRQLQTDKSFAHLRKMKEMGFASSPLTYNDIMCLYTNVGEHEKVPGVLTKMKENNVPPDNFSYRICINSYGVRSDLEGMEKVLEEMKSQPHIVMDWNTYAVVANFYIKEGQTHKAINALKKSEERLDNKDGLGHNHLISLYASMGNKDEVLRLWGLEKSACKRCINRDYIGMLLSLVRLGELDEAEKVVKEWELSGNCYDFRVPQTVIIGHTVKGLYDRAEAMLGDLMEKGKATTPKSWEIVAAGYVNKGETEKAFQCMKAALCLSAEKGWKPNFRVSTTILSWLGDKGSVEDAEAFVGLLRNVIPVNKQMYHALLKAYIRGGKEVDSVLDRMKADKVEDDDIETKKVLAIREN</sequence>
<dbReference type="GO" id="GO:0005634">
    <property type="term" value="C:nucleus"/>
    <property type="evidence" value="ECO:0007669"/>
    <property type="project" value="UniProtKB-SubCell"/>
</dbReference>
<evidence type="ECO:0000256" key="7">
    <source>
        <dbReference type="ARBA" id="ARBA00023128"/>
    </source>
</evidence>
<evidence type="ECO:0000256" key="3">
    <source>
        <dbReference type="ARBA" id="ARBA00007626"/>
    </source>
</evidence>
<comment type="subcellular location">
    <subcellularLocation>
        <location evidence="2">Mitochondrion</location>
    </subcellularLocation>
    <subcellularLocation>
        <location evidence="1">Nucleus</location>
    </subcellularLocation>
</comment>
<dbReference type="InterPro" id="IPR011990">
    <property type="entry name" value="TPR-like_helical_dom_sf"/>
</dbReference>
<comment type="similarity">
    <text evidence="3">Belongs to the PPR family. P subfamily.</text>
</comment>